<evidence type="ECO:0000256" key="1">
    <source>
        <dbReference type="SAM" id="MobiDB-lite"/>
    </source>
</evidence>
<accession>A0A146MBS6</accession>
<feature type="compositionally biased region" description="Low complexity" evidence="1">
    <location>
        <begin position="119"/>
        <end position="136"/>
    </location>
</feature>
<proteinExistence type="predicted"/>
<reference evidence="2" key="1">
    <citation type="journal article" date="2016" name="Gigascience">
        <title>De novo construction of an expanded transcriptome assembly for the western tarnished plant bug, Lygus hesperus.</title>
        <authorList>
            <person name="Tassone E.E."/>
            <person name="Geib S.M."/>
            <person name="Hall B."/>
            <person name="Fabrick J.A."/>
            <person name="Brent C.S."/>
            <person name="Hull J.J."/>
        </authorList>
    </citation>
    <scope>NUCLEOTIDE SEQUENCE</scope>
</reference>
<name>A0A146MBS6_LYGHE</name>
<gene>
    <name evidence="2" type="ORF">g.10474</name>
</gene>
<evidence type="ECO:0000313" key="2">
    <source>
        <dbReference type="EMBL" id="JAQ17231.1"/>
    </source>
</evidence>
<sequence>MGEDNGNHTRKRPNVTHHFDFTGHAGKAKITTVAVAQSARERKIPFDHCQTQQYKRTSSALPRSVLTSTSFTRSHSSNILALQTRRPAAVASASVVNQTGKCDVRTKGTDTRESDKGASKSTTTSNRNNLNNVTSF</sequence>
<feature type="compositionally biased region" description="Basic and acidic residues" evidence="1">
    <location>
        <begin position="103"/>
        <end position="118"/>
    </location>
</feature>
<feature type="region of interest" description="Disordered" evidence="1">
    <location>
        <begin position="103"/>
        <end position="136"/>
    </location>
</feature>
<organism evidence="2">
    <name type="scientific">Lygus hesperus</name>
    <name type="common">Western plant bug</name>
    <dbReference type="NCBI Taxonomy" id="30085"/>
    <lineage>
        <taxon>Eukaryota</taxon>
        <taxon>Metazoa</taxon>
        <taxon>Ecdysozoa</taxon>
        <taxon>Arthropoda</taxon>
        <taxon>Hexapoda</taxon>
        <taxon>Insecta</taxon>
        <taxon>Pterygota</taxon>
        <taxon>Neoptera</taxon>
        <taxon>Paraneoptera</taxon>
        <taxon>Hemiptera</taxon>
        <taxon>Heteroptera</taxon>
        <taxon>Panheteroptera</taxon>
        <taxon>Cimicomorpha</taxon>
        <taxon>Miridae</taxon>
        <taxon>Mirini</taxon>
        <taxon>Lygus</taxon>
    </lineage>
</organism>
<protein>
    <submittedName>
        <fullName evidence="2">Uncharacterized protein</fullName>
    </submittedName>
</protein>
<dbReference type="AlphaFoldDB" id="A0A146MBS6"/>
<dbReference type="EMBL" id="GDHC01001398">
    <property type="protein sequence ID" value="JAQ17231.1"/>
    <property type="molecule type" value="Transcribed_RNA"/>
</dbReference>